<name>A0A1M6J2R1_9BACT</name>
<gene>
    <name evidence="1" type="ORF">SAMN02745146_3070</name>
</gene>
<dbReference type="EMBL" id="FQYN01000006">
    <property type="protein sequence ID" value="SHJ40975.1"/>
    <property type="molecule type" value="Genomic_DNA"/>
</dbReference>
<evidence type="ECO:0000313" key="1">
    <source>
        <dbReference type="EMBL" id="SHJ40975.1"/>
    </source>
</evidence>
<dbReference type="Proteomes" id="UP000184418">
    <property type="component" value="Unassembled WGS sequence"/>
</dbReference>
<evidence type="ECO:0000313" key="2">
    <source>
        <dbReference type="Proteomes" id="UP000184418"/>
    </source>
</evidence>
<keyword evidence="2" id="KW-1185">Reference proteome</keyword>
<dbReference type="InterPro" id="IPR029470">
    <property type="entry name" value="PDDEXK_4"/>
</dbReference>
<accession>A0A1M6J2R1</accession>
<protein>
    <submittedName>
        <fullName evidence="1">PD-(D/E)XK nuclease superfamily protein</fullName>
    </submittedName>
</protein>
<proteinExistence type="predicted"/>
<dbReference type="AlphaFoldDB" id="A0A1M6J2R1"/>
<sequence>MNNLTACLNAVASTVSRVDQENRLVNQYTARDFTPFRFLSGWGEVPSTHMLAFFLDPNEDHGQGTLFQELFIKRLQLQPAVGARLPKTRWKVEAERRHAEYGQLDMLLTAADHSFGICLENKPRNQTIDQPQQLASYRKLLQHRHNESYLLVYLSREERAPNSDSLHPDDRKALTSSGHYINITYRSFILDLLHDWHQAVHPESLRIFLRQFRQHIEQWLQFESTKPAQLMQEQEVAATLATSAANVRTAFEIHASIGALRQQLLSRLTQGLVAAVPGTVGAEHWKYKGFFGAETYRGFLIRRPSPTGIFDDLPWGRYAIVLEFLDGKLMYGVRFDRIDWHQGDTGASAPWPNEISAAMSPGPIPVPFNSNEWWPWKVYASQENGNDLYPAIADTDSDLWKKLKPEVIRLAEALDTWCAIPANN</sequence>
<organism evidence="1 2">
    <name type="scientific">Hymenobacter daecheongensis DSM 21074</name>
    <dbReference type="NCBI Taxonomy" id="1121955"/>
    <lineage>
        <taxon>Bacteria</taxon>
        <taxon>Pseudomonadati</taxon>
        <taxon>Bacteroidota</taxon>
        <taxon>Cytophagia</taxon>
        <taxon>Cytophagales</taxon>
        <taxon>Hymenobacteraceae</taxon>
        <taxon>Hymenobacter</taxon>
    </lineage>
</organism>
<reference evidence="1 2" key="1">
    <citation type="submission" date="2016-11" db="EMBL/GenBank/DDBJ databases">
        <authorList>
            <person name="Jaros S."/>
            <person name="Januszkiewicz K."/>
            <person name="Wedrychowicz H."/>
        </authorList>
    </citation>
    <scope>NUCLEOTIDE SEQUENCE [LARGE SCALE GENOMIC DNA]</scope>
    <source>
        <strain evidence="1 2">DSM 21074</strain>
    </source>
</reference>
<dbReference type="RefSeq" id="WP_073110797.1">
    <property type="nucleotide sequence ID" value="NZ_FQYN01000006.1"/>
</dbReference>
<dbReference type="Pfam" id="PF14281">
    <property type="entry name" value="PDDEXK_4"/>
    <property type="match status" value="1"/>
</dbReference>
<dbReference type="OrthoDB" id="6346224at2"/>